<keyword evidence="2 6" id="KW-0698">rRNA processing</keyword>
<dbReference type="PANTHER" id="PTHR11265:SF0">
    <property type="entry name" value="12S RRNA N4-METHYLCYTIDINE METHYLTRANSFERASE"/>
    <property type="match status" value="1"/>
</dbReference>
<dbReference type="HAMAP" id="MF_01007">
    <property type="entry name" value="16SrRNA_methyltr_H"/>
    <property type="match status" value="1"/>
</dbReference>
<dbReference type="InterPro" id="IPR029063">
    <property type="entry name" value="SAM-dependent_MTases_sf"/>
</dbReference>
<reference evidence="7 8" key="1">
    <citation type="submission" date="2019-04" db="EMBL/GenBank/DDBJ databases">
        <authorList>
            <person name="Feng G."/>
            <person name="Zhang J."/>
            <person name="Zhu H."/>
        </authorList>
    </citation>
    <scope>NUCLEOTIDE SEQUENCE [LARGE SCALE GENOMIC DNA]</scope>
    <source>
        <strain evidence="7 8">JCM 31653</strain>
    </source>
</reference>
<dbReference type="GO" id="GO:0071424">
    <property type="term" value="F:rRNA (cytosine-N4-)-methyltransferase activity"/>
    <property type="evidence" value="ECO:0007669"/>
    <property type="project" value="UniProtKB-UniRule"/>
</dbReference>
<dbReference type="AlphaFoldDB" id="A0A4Z0Q782"/>
<dbReference type="OrthoDB" id="9806637at2"/>
<feature type="binding site" evidence="6">
    <location>
        <position position="83"/>
    </location>
    <ligand>
        <name>S-adenosyl-L-methionine</name>
        <dbReference type="ChEBI" id="CHEBI:59789"/>
    </ligand>
</feature>
<comment type="function">
    <text evidence="6">Specifically methylates the N4 position of cytidine in position 1402 (C1402) of 16S rRNA.</text>
</comment>
<evidence type="ECO:0000256" key="6">
    <source>
        <dbReference type="HAMAP-Rule" id="MF_01007"/>
    </source>
</evidence>
<feature type="binding site" evidence="6">
    <location>
        <position position="111"/>
    </location>
    <ligand>
        <name>S-adenosyl-L-methionine</name>
        <dbReference type="ChEBI" id="CHEBI:59789"/>
    </ligand>
</feature>
<dbReference type="PANTHER" id="PTHR11265">
    <property type="entry name" value="S-ADENOSYL-METHYLTRANSFERASE MRAW"/>
    <property type="match status" value="1"/>
</dbReference>
<keyword evidence="3 6" id="KW-0489">Methyltransferase</keyword>
<dbReference type="InterPro" id="IPR002903">
    <property type="entry name" value="RsmH"/>
</dbReference>
<evidence type="ECO:0000313" key="7">
    <source>
        <dbReference type="EMBL" id="TGE25326.1"/>
    </source>
</evidence>
<dbReference type="GO" id="GO:0070475">
    <property type="term" value="P:rRNA base methylation"/>
    <property type="evidence" value="ECO:0007669"/>
    <property type="project" value="UniProtKB-UniRule"/>
</dbReference>
<dbReference type="RefSeq" id="WP_135462903.1">
    <property type="nucleotide sequence ID" value="NZ_SRLC01000001.1"/>
</dbReference>
<evidence type="ECO:0000256" key="2">
    <source>
        <dbReference type="ARBA" id="ARBA00022552"/>
    </source>
</evidence>
<evidence type="ECO:0000256" key="4">
    <source>
        <dbReference type="ARBA" id="ARBA00022679"/>
    </source>
</evidence>
<accession>A0A4Z0Q782</accession>
<dbReference type="InterPro" id="IPR023397">
    <property type="entry name" value="SAM-dep_MeTrfase_MraW_recog"/>
</dbReference>
<keyword evidence="6" id="KW-0963">Cytoplasm</keyword>
<dbReference type="EC" id="2.1.1.199" evidence="6"/>
<evidence type="ECO:0000313" key="8">
    <source>
        <dbReference type="Proteomes" id="UP000297549"/>
    </source>
</evidence>
<feature type="binding site" evidence="6">
    <location>
        <position position="104"/>
    </location>
    <ligand>
        <name>S-adenosyl-L-methionine</name>
        <dbReference type="ChEBI" id="CHEBI:59789"/>
    </ligand>
</feature>
<organism evidence="7 8">
    <name type="scientific">Hymenobacter aquaticus</name>
    <dbReference type="NCBI Taxonomy" id="1867101"/>
    <lineage>
        <taxon>Bacteria</taxon>
        <taxon>Pseudomonadati</taxon>
        <taxon>Bacteroidota</taxon>
        <taxon>Cytophagia</taxon>
        <taxon>Cytophagales</taxon>
        <taxon>Hymenobacteraceae</taxon>
        <taxon>Hymenobacter</taxon>
    </lineage>
</organism>
<dbReference type="GO" id="GO:0005737">
    <property type="term" value="C:cytoplasm"/>
    <property type="evidence" value="ECO:0007669"/>
    <property type="project" value="UniProtKB-SubCell"/>
</dbReference>
<comment type="subcellular location">
    <subcellularLocation>
        <location evidence="6">Cytoplasm</location>
    </subcellularLocation>
</comment>
<feature type="binding site" evidence="6">
    <location>
        <position position="59"/>
    </location>
    <ligand>
        <name>S-adenosyl-L-methionine</name>
        <dbReference type="ChEBI" id="CHEBI:59789"/>
    </ligand>
</feature>
<feature type="binding site" evidence="6">
    <location>
        <begin position="40"/>
        <end position="42"/>
    </location>
    <ligand>
        <name>S-adenosyl-L-methionine</name>
        <dbReference type="ChEBI" id="CHEBI:59789"/>
    </ligand>
</feature>
<sequence length="310" mass="34770">MSPDYQNDTAYHRPVMLAECLDALDLRPDGRYVDVTFGGGGHSARMLERLTTGHLYSFDQDADAEREAARLARPQFTFVRANFRDLHQELDQRGVLPVDGLLADLGVSSHQFDTPERGFSTRFDGPLDMRMDPEGERTAGDIVNEYSEAELHRIFGMYGEVTNARTLAHTLTTARRGQAIQTIGALKKAIAPCTPRGKENKYLAQVFQALRIEVNDEMAALQEMLLQTAQVLRPGGRLVVMSYHSLEDRLVKNFMAKGKFFGEAEKNLFGHTNTPFEVLTRKPVEATAEEVALNSRARSAKLRIAVRRDE</sequence>
<dbReference type="SUPFAM" id="SSF53335">
    <property type="entry name" value="S-adenosyl-L-methionine-dependent methyltransferases"/>
    <property type="match status" value="1"/>
</dbReference>
<evidence type="ECO:0000256" key="1">
    <source>
        <dbReference type="ARBA" id="ARBA00010396"/>
    </source>
</evidence>
<dbReference type="EMBL" id="SRLC01000001">
    <property type="protein sequence ID" value="TGE25326.1"/>
    <property type="molecule type" value="Genomic_DNA"/>
</dbReference>
<dbReference type="Gene3D" id="3.40.50.150">
    <property type="entry name" value="Vaccinia Virus protein VP39"/>
    <property type="match status" value="1"/>
</dbReference>
<keyword evidence="4 6" id="KW-0808">Transferase</keyword>
<comment type="catalytic activity">
    <reaction evidence="6">
        <text>cytidine(1402) in 16S rRNA + S-adenosyl-L-methionine = N(4)-methylcytidine(1402) in 16S rRNA + S-adenosyl-L-homocysteine + H(+)</text>
        <dbReference type="Rhea" id="RHEA:42928"/>
        <dbReference type="Rhea" id="RHEA-COMP:10286"/>
        <dbReference type="Rhea" id="RHEA-COMP:10287"/>
        <dbReference type="ChEBI" id="CHEBI:15378"/>
        <dbReference type="ChEBI" id="CHEBI:57856"/>
        <dbReference type="ChEBI" id="CHEBI:59789"/>
        <dbReference type="ChEBI" id="CHEBI:74506"/>
        <dbReference type="ChEBI" id="CHEBI:82748"/>
        <dbReference type="EC" id="2.1.1.199"/>
    </reaction>
</comment>
<dbReference type="NCBIfam" id="TIGR00006">
    <property type="entry name" value="16S rRNA (cytosine(1402)-N(4))-methyltransferase RsmH"/>
    <property type="match status" value="1"/>
</dbReference>
<evidence type="ECO:0000256" key="5">
    <source>
        <dbReference type="ARBA" id="ARBA00022691"/>
    </source>
</evidence>
<gene>
    <name evidence="6 7" type="primary">rsmH</name>
    <name evidence="7" type="ORF">E5K00_09095</name>
</gene>
<keyword evidence="5 6" id="KW-0949">S-adenosyl-L-methionine</keyword>
<evidence type="ECO:0000256" key="3">
    <source>
        <dbReference type="ARBA" id="ARBA00022603"/>
    </source>
</evidence>
<dbReference type="Gene3D" id="1.10.150.170">
    <property type="entry name" value="Putative methyltransferase TM0872, insert domain"/>
    <property type="match status" value="1"/>
</dbReference>
<dbReference type="Pfam" id="PF01795">
    <property type="entry name" value="Methyltransf_5"/>
    <property type="match status" value="1"/>
</dbReference>
<comment type="similarity">
    <text evidence="1 6">Belongs to the methyltransferase superfamily. RsmH family.</text>
</comment>
<dbReference type="SUPFAM" id="SSF81799">
    <property type="entry name" value="Putative methyltransferase TM0872, insert domain"/>
    <property type="match status" value="1"/>
</dbReference>
<protein>
    <recommendedName>
        <fullName evidence="6">Ribosomal RNA small subunit methyltransferase H</fullName>
        <ecNumber evidence="6">2.1.1.199</ecNumber>
    </recommendedName>
    <alternativeName>
        <fullName evidence="6">16S rRNA m(4)C1402 methyltransferase</fullName>
    </alternativeName>
    <alternativeName>
        <fullName evidence="6">rRNA (cytosine-N(4)-)-methyltransferase RsmH</fullName>
    </alternativeName>
</protein>
<name>A0A4Z0Q782_9BACT</name>
<proteinExistence type="inferred from homology"/>
<dbReference type="PIRSF" id="PIRSF004486">
    <property type="entry name" value="MraW"/>
    <property type="match status" value="1"/>
</dbReference>
<keyword evidence="8" id="KW-1185">Reference proteome</keyword>
<dbReference type="Proteomes" id="UP000297549">
    <property type="component" value="Unassembled WGS sequence"/>
</dbReference>
<comment type="caution">
    <text evidence="7">The sequence shown here is derived from an EMBL/GenBank/DDBJ whole genome shotgun (WGS) entry which is preliminary data.</text>
</comment>